<dbReference type="PANTHER" id="PTHR30508">
    <property type="entry name" value="FES CLUSTER ASSEMBLY PROTEIN SUF"/>
    <property type="match status" value="1"/>
</dbReference>
<dbReference type="AlphaFoldDB" id="A0A1G7SPU0"/>
<dbReference type="Pfam" id="PF01458">
    <property type="entry name" value="SUFBD_core"/>
    <property type="match status" value="1"/>
</dbReference>
<dbReference type="OrthoDB" id="9803529at2"/>
<proteinExistence type="inferred from homology"/>
<dbReference type="InterPro" id="IPR037284">
    <property type="entry name" value="SUF_FeS_clus_asmbl_SufBD_sf"/>
</dbReference>
<gene>
    <name evidence="3" type="ORF">SAMN05421791_10488</name>
</gene>
<sequence length="389" mass="44045">MTQQLFTPTVSWLKNIFDQSQQTIEQLKLPEIERAKIESWPLFIESNFIPSSIDTRLTSHSDIIVADWQTAQTDHEQLLKKYLFQAIPANQDKISAYQLAHLNNGTLIYVPDNYQSDEVFEWEQNFDHGAHQYLLLVVGKNSRFTFFEKLKQSHIADHSQSYTVEIVLEDGANLHYMAIDQTKTNQASYIRRHALAKDHAHIQWSIGSFNDGATIVDLASILKGQGSQAHLSEVAISNQNFKQILDSKISNYGHHSIGHINQRGVALDQAVLTMNGIGKIFKNAKNADAQQENRLLMLSDQARGDANPILLIDEFEVTAGHAASVSKVDDNQLWYLMTRGINRSKAEYLVIRGFLMKTLNQIKDPARRQLMIDALDQKLKSISTGDSLD</sequence>
<dbReference type="InterPro" id="IPR000825">
    <property type="entry name" value="SUF_FeS_clus_asmbl_SufBD_core"/>
</dbReference>
<dbReference type="EMBL" id="FNCK01000004">
    <property type="protein sequence ID" value="SDG24449.1"/>
    <property type="molecule type" value="Genomic_DNA"/>
</dbReference>
<name>A0A1G7SPU0_9LACT</name>
<comment type="similarity">
    <text evidence="1">Belongs to the iron-sulfur cluster assembly SufBD family.</text>
</comment>
<protein>
    <submittedName>
        <fullName evidence="3">Fe-S cluster assembly protein SufD</fullName>
    </submittedName>
</protein>
<dbReference type="InterPro" id="IPR055346">
    <property type="entry name" value="Fe-S_cluster_assembly_SufBD"/>
</dbReference>
<dbReference type="SUPFAM" id="SSF101960">
    <property type="entry name" value="Stabilizer of iron transporter SufD"/>
    <property type="match status" value="1"/>
</dbReference>
<reference evidence="3 4" key="1">
    <citation type="submission" date="2016-10" db="EMBL/GenBank/DDBJ databases">
        <authorList>
            <person name="de Groot N.N."/>
        </authorList>
    </citation>
    <scope>NUCLEOTIDE SEQUENCE [LARGE SCALE GENOMIC DNA]</scope>
    <source>
        <strain evidence="3 4">ATCC BAA-466</strain>
    </source>
</reference>
<dbReference type="PANTHER" id="PTHR30508:SF1">
    <property type="entry name" value="UPF0051 PROTEIN ABCI8, CHLOROPLASTIC-RELATED"/>
    <property type="match status" value="1"/>
</dbReference>
<evidence type="ECO:0000259" key="2">
    <source>
        <dbReference type="Pfam" id="PF01458"/>
    </source>
</evidence>
<dbReference type="GO" id="GO:0016226">
    <property type="term" value="P:iron-sulfur cluster assembly"/>
    <property type="evidence" value="ECO:0007669"/>
    <property type="project" value="InterPro"/>
</dbReference>
<evidence type="ECO:0000313" key="4">
    <source>
        <dbReference type="Proteomes" id="UP000199708"/>
    </source>
</evidence>
<dbReference type="RefSeq" id="WP_090289776.1">
    <property type="nucleotide sequence ID" value="NZ_FNCK01000004.1"/>
</dbReference>
<dbReference type="STRING" id="120956.SAMN05421791_10488"/>
<organism evidence="3 4">
    <name type="scientific">Facklamia miroungae</name>
    <dbReference type="NCBI Taxonomy" id="120956"/>
    <lineage>
        <taxon>Bacteria</taxon>
        <taxon>Bacillati</taxon>
        <taxon>Bacillota</taxon>
        <taxon>Bacilli</taxon>
        <taxon>Lactobacillales</taxon>
        <taxon>Aerococcaceae</taxon>
        <taxon>Facklamia</taxon>
    </lineage>
</organism>
<feature type="domain" description="SUF system FeS cluster assembly SufBD core" evidence="2">
    <location>
        <begin position="128"/>
        <end position="354"/>
    </location>
</feature>
<evidence type="ECO:0000313" key="3">
    <source>
        <dbReference type="EMBL" id="SDG24449.1"/>
    </source>
</evidence>
<dbReference type="Proteomes" id="UP000199708">
    <property type="component" value="Unassembled WGS sequence"/>
</dbReference>
<accession>A0A1G7SPU0</accession>
<evidence type="ECO:0000256" key="1">
    <source>
        <dbReference type="ARBA" id="ARBA00043967"/>
    </source>
</evidence>
<keyword evidence="4" id="KW-1185">Reference proteome</keyword>